<protein>
    <submittedName>
        <fullName evidence="8">Oligopeptide ABC superfamily ATP binding cassette transporter, binding protein</fullName>
    </submittedName>
</protein>
<sequence length="545" mass="61035">MDKKWKRVWASAFAVGACALALTACSNNNNSSSSKKDQKISWMEISEIEGMDPSVVTDATSFNQLNNTMEGFYRLGKNSKIEPGVATKTTTSKDGKSWTFTLRKNAKWSNGDPVTAQDFVYSWRRTVTPKTGSQYSYLFSGIKNADDIVAGKKSPSTLGIKADGKYKVTVTLDKRIPYFKLLMGFPLFAPQNQKAVEKYGKKYGTASKYQVYNGPFVQTGWTGSNLTWKLKKNNQYWDKKAVKLNTIDYSVQKTPSTDYNLYQAGKLDAALLSAQASKQLKNQSGYTIRQTSSTKYLEMNQGKKNGLENVHLRRAISMAINRKALANAVGGANKPANTLSAEDMTLVNGKDYTKTVENAKTDKLMTYNPSEAKKELKVALKQLGKSKLTYTILCYDDDESKKAAEAIQSSVEENLKDVKININSMPKKSALNRGVQGNFEIFLMGWNADFNDPISFLDMNTTNNSYNWQKWSNKEYDKLIADSKTTSSEKTRWNDLAKAEEIILEQQGVTPLYHPATAWMIRPSLKNVVFNGAGANYDFKYAYVQ</sequence>
<dbReference type="InterPro" id="IPR030678">
    <property type="entry name" value="Peptide/Ni-bd"/>
</dbReference>
<dbReference type="FunFam" id="3.10.105.10:FF:000001">
    <property type="entry name" value="Oligopeptide ABC transporter, oligopeptide-binding protein"/>
    <property type="match status" value="1"/>
</dbReference>
<accession>A0A0R1ULS9</accession>
<dbReference type="GO" id="GO:0043190">
    <property type="term" value="C:ATP-binding cassette (ABC) transporter complex"/>
    <property type="evidence" value="ECO:0007669"/>
    <property type="project" value="InterPro"/>
</dbReference>
<comment type="caution">
    <text evidence="8">The sequence shown here is derived from an EMBL/GenBank/DDBJ whole genome shotgun (WGS) entry which is preliminary data.</text>
</comment>
<feature type="domain" description="Solute-binding protein family 5" evidence="7">
    <location>
        <begin position="80"/>
        <end position="466"/>
    </location>
</feature>
<evidence type="ECO:0000256" key="4">
    <source>
        <dbReference type="ARBA" id="ARBA00022729"/>
    </source>
</evidence>
<gene>
    <name evidence="8" type="ORF">FC46_GL001904</name>
</gene>
<comment type="subcellular location">
    <subcellularLocation>
        <location evidence="1">Cell membrane</location>
        <topology evidence="1">Lipid-anchor</topology>
    </subcellularLocation>
</comment>
<dbReference type="PIRSF" id="PIRSF002741">
    <property type="entry name" value="MppA"/>
    <property type="match status" value="1"/>
</dbReference>
<dbReference type="OrthoDB" id="403896at2"/>
<evidence type="ECO:0000256" key="5">
    <source>
        <dbReference type="ARBA" id="ARBA00022856"/>
    </source>
</evidence>
<reference evidence="8 9" key="1">
    <citation type="journal article" date="2015" name="Genome Announc.">
        <title>Expanding the biotechnology potential of lactobacilli through comparative genomics of 213 strains and associated genera.</title>
        <authorList>
            <person name="Sun Z."/>
            <person name="Harris H.M."/>
            <person name="McCann A."/>
            <person name="Guo C."/>
            <person name="Argimon S."/>
            <person name="Zhang W."/>
            <person name="Yang X."/>
            <person name="Jeffery I.B."/>
            <person name="Cooney J.C."/>
            <person name="Kagawa T.F."/>
            <person name="Liu W."/>
            <person name="Song Y."/>
            <person name="Salvetti E."/>
            <person name="Wrobel A."/>
            <person name="Rasinkangas P."/>
            <person name="Parkhill J."/>
            <person name="Rea M.C."/>
            <person name="O'Sullivan O."/>
            <person name="Ritari J."/>
            <person name="Douillard F.P."/>
            <person name="Paul Ross R."/>
            <person name="Yang R."/>
            <person name="Briner A.E."/>
            <person name="Felis G.E."/>
            <person name="de Vos W.M."/>
            <person name="Barrangou R."/>
            <person name="Klaenhammer T.R."/>
            <person name="Caufield P.W."/>
            <person name="Cui Y."/>
            <person name="Zhang H."/>
            <person name="O'Toole P.W."/>
        </authorList>
    </citation>
    <scope>NUCLEOTIDE SEQUENCE [LARGE SCALE GENOMIC DNA]</scope>
    <source>
        <strain evidence="8 9">DSM 16043</strain>
    </source>
</reference>
<dbReference type="RefSeq" id="WP_057798117.1">
    <property type="nucleotide sequence ID" value="NZ_AZFM01000009.1"/>
</dbReference>
<dbReference type="AlphaFoldDB" id="A0A0R1ULS9"/>
<keyword evidence="3" id="KW-0813">Transport</keyword>
<dbReference type="PROSITE" id="PS01040">
    <property type="entry name" value="SBP_BACTERIAL_5"/>
    <property type="match status" value="1"/>
</dbReference>
<dbReference type="PANTHER" id="PTHR30290">
    <property type="entry name" value="PERIPLASMIC BINDING COMPONENT OF ABC TRANSPORTER"/>
    <property type="match status" value="1"/>
</dbReference>
<dbReference type="Gene3D" id="3.40.190.10">
    <property type="entry name" value="Periplasmic binding protein-like II"/>
    <property type="match status" value="1"/>
</dbReference>
<dbReference type="InterPro" id="IPR000914">
    <property type="entry name" value="SBP_5_dom"/>
</dbReference>
<evidence type="ECO:0000256" key="1">
    <source>
        <dbReference type="ARBA" id="ARBA00004193"/>
    </source>
</evidence>
<keyword evidence="5" id="KW-0571">Peptide transport</keyword>
<dbReference type="GO" id="GO:1904680">
    <property type="term" value="F:peptide transmembrane transporter activity"/>
    <property type="evidence" value="ECO:0007669"/>
    <property type="project" value="TreeGrafter"/>
</dbReference>
<dbReference type="Gene3D" id="3.10.105.10">
    <property type="entry name" value="Dipeptide-binding Protein, Domain 3"/>
    <property type="match status" value="1"/>
</dbReference>
<proteinExistence type="inferred from homology"/>
<evidence type="ECO:0000313" key="8">
    <source>
        <dbReference type="EMBL" id="KRL90459.1"/>
    </source>
</evidence>
<feature type="signal peptide" evidence="6">
    <location>
        <begin position="1"/>
        <end position="26"/>
    </location>
</feature>
<dbReference type="GO" id="GO:0030288">
    <property type="term" value="C:outer membrane-bounded periplasmic space"/>
    <property type="evidence" value="ECO:0007669"/>
    <property type="project" value="UniProtKB-ARBA"/>
</dbReference>
<dbReference type="PROSITE" id="PS51257">
    <property type="entry name" value="PROKAR_LIPOPROTEIN"/>
    <property type="match status" value="1"/>
</dbReference>
<evidence type="ECO:0000259" key="7">
    <source>
        <dbReference type="Pfam" id="PF00496"/>
    </source>
</evidence>
<keyword evidence="5" id="KW-0653">Protein transport</keyword>
<dbReference type="InterPro" id="IPR039424">
    <property type="entry name" value="SBP_5"/>
</dbReference>
<comment type="similarity">
    <text evidence="2">Belongs to the bacterial solute-binding protein 5 family.</text>
</comment>
<dbReference type="SUPFAM" id="SSF53850">
    <property type="entry name" value="Periplasmic binding protein-like II"/>
    <property type="match status" value="1"/>
</dbReference>
<keyword evidence="9" id="KW-1185">Reference proteome</keyword>
<dbReference type="PATRIC" id="fig|1423763.3.peg.1947"/>
<dbReference type="CDD" id="cd08504">
    <property type="entry name" value="PBP2_OppA"/>
    <property type="match status" value="1"/>
</dbReference>
<dbReference type="PANTHER" id="PTHR30290:SF10">
    <property type="entry name" value="PERIPLASMIC OLIGOPEPTIDE-BINDING PROTEIN-RELATED"/>
    <property type="match status" value="1"/>
</dbReference>
<dbReference type="GO" id="GO:0015833">
    <property type="term" value="P:peptide transport"/>
    <property type="evidence" value="ECO:0007669"/>
    <property type="project" value="UniProtKB-KW"/>
</dbReference>
<dbReference type="InterPro" id="IPR023765">
    <property type="entry name" value="SBP_5_CS"/>
</dbReference>
<dbReference type="Proteomes" id="UP000051036">
    <property type="component" value="Unassembled WGS sequence"/>
</dbReference>
<dbReference type="Gene3D" id="3.90.76.10">
    <property type="entry name" value="Dipeptide-binding Protein, Domain 1"/>
    <property type="match status" value="1"/>
</dbReference>
<organism evidence="8 9">
    <name type="scientific">Lactobacillus kalixensis DSM 16043</name>
    <dbReference type="NCBI Taxonomy" id="1423763"/>
    <lineage>
        <taxon>Bacteria</taxon>
        <taxon>Bacillati</taxon>
        <taxon>Bacillota</taxon>
        <taxon>Bacilli</taxon>
        <taxon>Lactobacillales</taxon>
        <taxon>Lactobacillaceae</taxon>
        <taxon>Lactobacillus</taxon>
    </lineage>
</organism>
<dbReference type="EMBL" id="AZFM01000009">
    <property type="protein sequence ID" value="KRL90459.1"/>
    <property type="molecule type" value="Genomic_DNA"/>
</dbReference>
<evidence type="ECO:0000256" key="6">
    <source>
        <dbReference type="SAM" id="SignalP"/>
    </source>
</evidence>
<evidence type="ECO:0000256" key="2">
    <source>
        <dbReference type="ARBA" id="ARBA00005695"/>
    </source>
</evidence>
<feature type="chain" id="PRO_5038725926" evidence="6">
    <location>
        <begin position="27"/>
        <end position="545"/>
    </location>
</feature>
<evidence type="ECO:0000313" key="9">
    <source>
        <dbReference type="Proteomes" id="UP000051036"/>
    </source>
</evidence>
<evidence type="ECO:0000256" key="3">
    <source>
        <dbReference type="ARBA" id="ARBA00022448"/>
    </source>
</evidence>
<dbReference type="STRING" id="1423763.FC46_GL001904"/>
<dbReference type="Pfam" id="PF00496">
    <property type="entry name" value="SBP_bac_5"/>
    <property type="match status" value="1"/>
</dbReference>
<name>A0A0R1ULS9_9LACO</name>
<dbReference type="FunFam" id="3.90.76.10:FF:000001">
    <property type="entry name" value="Oligopeptide ABC transporter substrate-binding protein"/>
    <property type="match status" value="1"/>
</dbReference>
<keyword evidence="4 6" id="KW-0732">Signal</keyword>